<evidence type="ECO:0008006" key="6">
    <source>
        <dbReference type="Google" id="ProtNLM"/>
    </source>
</evidence>
<feature type="chain" id="PRO_5037657306" description="Neprosin domain-containing protein" evidence="1">
    <location>
        <begin position="20"/>
        <end position="282"/>
    </location>
</feature>
<evidence type="ECO:0000259" key="3">
    <source>
        <dbReference type="Pfam" id="PF14365"/>
    </source>
</evidence>
<keyword evidence="1" id="KW-0732">Signal</keyword>
<dbReference type="Proteomes" id="UP000811246">
    <property type="component" value="Chromosome 11"/>
</dbReference>
<dbReference type="PANTHER" id="PTHR31589">
    <property type="entry name" value="PROTEIN, PUTATIVE (DUF239)-RELATED-RELATED"/>
    <property type="match status" value="1"/>
</dbReference>
<reference evidence="4" key="1">
    <citation type="submission" date="2021-01" db="EMBL/GenBank/DDBJ databases">
        <authorList>
            <person name="Lovell J.T."/>
            <person name="Bentley N."/>
            <person name="Bhattarai G."/>
            <person name="Jenkins J.W."/>
            <person name="Sreedasyam A."/>
            <person name="Alarcon Y."/>
            <person name="Bock C."/>
            <person name="Boston L."/>
            <person name="Carlson J."/>
            <person name="Cervantes K."/>
            <person name="Clermont K."/>
            <person name="Krom N."/>
            <person name="Kubenka K."/>
            <person name="Mamidi S."/>
            <person name="Mattison C."/>
            <person name="Monteros M."/>
            <person name="Pisani C."/>
            <person name="Plott C."/>
            <person name="Rajasekar S."/>
            <person name="Rhein H.S."/>
            <person name="Rohla C."/>
            <person name="Song M."/>
            <person name="Hilaire R.S."/>
            <person name="Shu S."/>
            <person name="Wells L."/>
            <person name="Wang X."/>
            <person name="Webber J."/>
            <person name="Heerema R.J."/>
            <person name="Klein P."/>
            <person name="Conner P."/>
            <person name="Grauke L."/>
            <person name="Grimwood J."/>
            <person name="Schmutz J."/>
            <person name="Randall J.J."/>
        </authorList>
    </citation>
    <scope>NUCLEOTIDE SEQUENCE</scope>
    <source>
        <tissue evidence="4">Leaf</tissue>
    </source>
</reference>
<name>A0A922DPW9_CARIL</name>
<evidence type="ECO:0000259" key="2">
    <source>
        <dbReference type="Pfam" id="PF03080"/>
    </source>
</evidence>
<protein>
    <recommendedName>
        <fullName evidence="6">Neprosin domain-containing protein</fullName>
    </recommendedName>
</protein>
<dbReference type="AlphaFoldDB" id="A0A922DPW9"/>
<organism evidence="4 5">
    <name type="scientific">Carya illinoinensis</name>
    <name type="common">Pecan</name>
    <dbReference type="NCBI Taxonomy" id="32201"/>
    <lineage>
        <taxon>Eukaryota</taxon>
        <taxon>Viridiplantae</taxon>
        <taxon>Streptophyta</taxon>
        <taxon>Embryophyta</taxon>
        <taxon>Tracheophyta</taxon>
        <taxon>Spermatophyta</taxon>
        <taxon>Magnoliopsida</taxon>
        <taxon>eudicotyledons</taxon>
        <taxon>Gunneridae</taxon>
        <taxon>Pentapetalae</taxon>
        <taxon>rosids</taxon>
        <taxon>fabids</taxon>
        <taxon>Fagales</taxon>
        <taxon>Juglandaceae</taxon>
        <taxon>Carya</taxon>
    </lineage>
</organism>
<dbReference type="InterPro" id="IPR025521">
    <property type="entry name" value="Neprosin_propep"/>
</dbReference>
<dbReference type="InterPro" id="IPR053168">
    <property type="entry name" value="Glutamic_endopeptidase"/>
</dbReference>
<evidence type="ECO:0000256" key="1">
    <source>
        <dbReference type="SAM" id="SignalP"/>
    </source>
</evidence>
<feature type="signal peptide" evidence="1">
    <location>
        <begin position="1"/>
        <end position="19"/>
    </location>
</feature>
<feature type="domain" description="Neprosin PEP catalytic" evidence="2">
    <location>
        <begin position="159"/>
        <end position="222"/>
    </location>
</feature>
<evidence type="ECO:0000313" key="4">
    <source>
        <dbReference type="EMBL" id="KAG6688573.1"/>
    </source>
</evidence>
<comment type="caution">
    <text evidence="4">The sequence shown here is derived from an EMBL/GenBank/DDBJ whole genome shotgun (WGS) entry which is preliminary data.</text>
</comment>
<feature type="domain" description="Neprosin activation peptide" evidence="3">
    <location>
        <begin position="55"/>
        <end position="150"/>
    </location>
</feature>
<evidence type="ECO:0000313" key="5">
    <source>
        <dbReference type="Proteomes" id="UP000811246"/>
    </source>
</evidence>
<gene>
    <name evidence="4" type="ORF">I3842_11G132200</name>
</gene>
<accession>A0A922DPW9</accession>
<proteinExistence type="predicted"/>
<dbReference type="Pfam" id="PF03080">
    <property type="entry name" value="Neprosin"/>
    <property type="match status" value="1"/>
</dbReference>
<dbReference type="InterPro" id="IPR004314">
    <property type="entry name" value="Neprosin"/>
</dbReference>
<dbReference type="PANTHER" id="PTHR31589:SF246">
    <property type="entry name" value="CARBOXYL-TERMINAL PEPTIDASE"/>
    <property type="match status" value="1"/>
</dbReference>
<sequence>MTPFLVLLFLSSIVINSTAEGLKSVEDDLEIERQLKILSKPYIKSIKVLKCVVLSLQTAEGDIFDCVDIYKQPAFDHPLLKNHSIQLKPSFFPNFFPKRVEDKTLPHAAKTSAVGLSEGCPFGTVPIKRTRKEDLLWAKTFVKNSGSNIASPPAHFKRYVGYVLDEVSRYEGKQFSVKFHIVKDVREGNWWLVHDKFDMPLGYWPKSLFSSLSISATEVRWGYSKAAFIDDLEFADESNNWIYPDYNSLQYEADVLKCYTINATFESDYGHLFGGPGGNCQL</sequence>
<dbReference type="EMBL" id="CM031835">
    <property type="protein sequence ID" value="KAG6688573.1"/>
    <property type="molecule type" value="Genomic_DNA"/>
</dbReference>
<dbReference type="Pfam" id="PF14365">
    <property type="entry name" value="Neprosin_AP"/>
    <property type="match status" value="1"/>
</dbReference>